<name>A0A0L6VUJ6_9BASI</name>
<dbReference type="VEuPathDB" id="FungiDB:VP01_1031g1"/>
<proteinExistence type="predicted"/>
<protein>
    <submittedName>
        <fullName evidence="1">Uncharacterized protein</fullName>
    </submittedName>
</protein>
<dbReference type="EMBL" id="LAVV01000355">
    <property type="protein sequence ID" value="KNZ64408.1"/>
    <property type="molecule type" value="Genomic_DNA"/>
</dbReference>
<evidence type="ECO:0000313" key="2">
    <source>
        <dbReference type="Proteomes" id="UP000037035"/>
    </source>
</evidence>
<accession>A0A0L6VUJ6</accession>
<sequence>MFLLGTPRGLGHVPRGLEKKSLGGWESWNIAKSRLADQSITTLQNTCCKSFFHFCSIESYYHIFHFFLFLVCRCQTHHLILMCWSWISPILRSKQIKRRLVTYKKMNGSFRDCDPKKLGYVLNEGWALAIGQAYLARFRLDLDIFPDWLEIPYNYFKINCLRSLGCAMSRVIRSCIQIMKSFSQHLKGREIQISRWILTSETDREYSGLIDETYLDESHRGRSNNLGNLGQTVEVWIIVEVISSGKNNNQSFWELFLENTGDFCYQKFGTEVPMGAFEALMGCSVRSMGYSRIMQGTSMDNFIIKVKLRYMKGQENTWQKLDLSGTGKTRQKPNLLGGK</sequence>
<dbReference type="Proteomes" id="UP000037035">
    <property type="component" value="Unassembled WGS sequence"/>
</dbReference>
<keyword evidence="2" id="KW-1185">Reference proteome</keyword>
<dbReference type="AlphaFoldDB" id="A0A0L6VUJ6"/>
<reference evidence="1 2" key="1">
    <citation type="submission" date="2015-08" db="EMBL/GenBank/DDBJ databases">
        <title>Next Generation Sequencing and Analysis of the Genome of Puccinia sorghi L Schw, the Causal Agent of Maize Common Rust.</title>
        <authorList>
            <person name="Rochi L."/>
            <person name="Burguener G."/>
            <person name="Darino M."/>
            <person name="Turjanski A."/>
            <person name="Kreff E."/>
            <person name="Dieguez M.J."/>
            <person name="Sacco F."/>
        </authorList>
    </citation>
    <scope>NUCLEOTIDE SEQUENCE [LARGE SCALE GENOMIC DNA]</scope>
    <source>
        <strain evidence="1 2">RO10H11247</strain>
    </source>
</reference>
<organism evidence="1 2">
    <name type="scientific">Puccinia sorghi</name>
    <dbReference type="NCBI Taxonomy" id="27349"/>
    <lineage>
        <taxon>Eukaryota</taxon>
        <taxon>Fungi</taxon>
        <taxon>Dikarya</taxon>
        <taxon>Basidiomycota</taxon>
        <taxon>Pucciniomycotina</taxon>
        <taxon>Pucciniomycetes</taxon>
        <taxon>Pucciniales</taxon>
        <taxon>Pucciniaceae</taxon>
        <taxon>Puccinia</taxon>
    </lineage>
</organism>
<comment type="caution">
    <text evidence="1">The sequence shown here is derived from an EMBL/GenBank/DDBJ whole genome shotgun (WGS) entry which is preliminary data.</text>
</comment>
<evidence type="ECO:0000313" key="1">
    <source>
        <dbReference type="EMBL" id="KNZ64408.1"/>
    </source>
</evidence>
<gene>
    <name evidence="1" type="ORF">VP01_1031g1</name>
</gene>